<protein>
    <recommendedName>
        <fullName evidence="3">Lipoprotein</fullName>
    </recommendedName>
</protein>
<reference evidence="1 2" key="1">
    <citation type="submission" date="2012-09" db="EMBL/GenBank/DDBJ databases">
        <title>Genome Sequence of alkane-degrading Bacterium Alcanivorax sp. 521-1.</title>
        <authorList>
            <person name="Lai Q."/>
            <person name="Shao Z."/>
        </authorList>
    </citation>
    <scope>NUCLEOTIDE SEQUENCE [LARGE SCALE GENOMIC DNA]</scope>
    <source>
        <strain evidence="1 2">521-1</strain>
    </source>
</reference>
<dbReference type="PROSITE" id="PS51257">
    <property type="entry name" value="PROKAR_LIPOPROTEIN"/>
    <property type="match status" value="1"/>
</dbReference>
<dbReference type="Proteomes" id="UP000662703">
    <property type="component" value="Unassembled WGS sequence"/>
</dbReference>
<keyword evidence="2" id="KW-1185">Reference proteome</keyword>
<dbReference type="Pfam" id="PF09619">
    <property type="entry name" value="YscW"/>
    <property type="match status" value="1"/>
</dbReference>
<evidence type="ECO:0000313" key="1">
    <source>
        <dbReference type="EMBL" id="MBF5056148.1"/>
    </source>
</evidence>
<organism evidence="1 2">
    <name type="scientific">Alloalcanivorax profundimaris</name>
    <dbReference type="NCBI Taxonomy" id="2735259"/>
    <lineage>
        <taxon>Bacteria</taxon>
        <taxon>Pseudomonadati</taxon>
        <taxon>Pseudomonadota</taxon>
        <taxon>Gammaproteobacteria</taxon>
        <taxon>Oceanospirillales</taxon>
        <taxon>Alcanivoracaceae</taxon>
        <taxon>Alloalcanivorax</taxon>
    </lineage>
</organism>
<dbReference type="RefSeq" id="WP_194864707.1">
    <property type="nucleotide sequence ID" value="NZ_ARXX01000017.1"/>
</dbReference>
<proteinExistence type="predicted"/>
<comment type="caution">
    <text evidence="1">The sequence shown here is derived from an EMBL/GenBank/DDBJ whole genome shotgun (WGS) entry which is preliminary data.</text>
</comment>
<dbReference type="EMBL" id="ARXX01000017">
    <property type="protein sequence ID" value="MBF5056148.1"/>
    <property type="molecule type" value="Genomic_DNA"/>
</dbReference>
<accession>A0ABS0APS4</accession>
<name>A0ABS0APS4_9GAMM</name>
<gene>
    <name evidence="1" type="ORF">Y5W_01442</name>
</gene>
<evidence type="ECO:0008006" key="3">
    <source>
        <dbReference type="Google" id="ProtNLM"/>
    </source>
</evidence>
<evidence type="ECO:0000313" key="2">
    <source>
        <dbReference type="Proteomes" id="UP000662703"/>
    </source>
</evidence>
<sequence>MRPLWFVLPLLLTLAACDDPDAPAPPSGEAPATQAREGLAGIWRPQGDSDLNALVLEDEGQLYLVGDGERRGLRWEKNGDGAVTLHYLGGGDAVTEDGLQATLDNPALTLEGDSPFAGEYRRDPAGIGTLEGRVTLPEDGAVPDKGVLVLTLRDLSAADGDQDGQLARRLIRLSLEGDLAMPFRLYFDQTRVDGAHRYALDARVIADGGTLFALPAPRRVLNADGDRQ</sequence>
<dbReference type="InterPro" id="IPR039366">
    <property type="entry name" value="Pilotin"/>
</dbReference>